<dbReference type="AlphaFoldDB" id="A0A918TIJ5"/>
<keyword evidence="6" id="KW-1185">Reference proteome</keyword>
<dbReference type="PANTHER" id="PTHR43584:SF8">
    <property type="entry name" value="N-ACETYLMURAMATE ALPHA-1-PHOSPHATE URIDYLYLTRANSFERASE"/>
    <property type="match status" value="1"/>
</dbReference>
<dbReference type="Pfam" id="PF25087">
    <property type="entry name" value="GMPPB_C"/>
    <property type="match status" value="1"/>
</dbReference>
<dbReference type="Proteomes" id="UP000644507">
    <property type="component" value="Unassembled WGS sequence"/>
</dbReference>
<evidence type="ECO:0000313" key="6">
    <source>
        <dbReference type="Proteomes" id="UP000644507"/>
    </source>
</evidence>
<sequence>MKLWPLTDAFDTLPIAGKTLSDWIAVGVLSQGDLNAIEYPWQFLEKHEELLEKVWAERGEQAESTAAQLAEGARLLVGEGTQVLPGVYVEGLVVIGKNCKIGPNLYLRGPISIGDNCHIGQAVELKNTIVGNGSNVGHLSYIGDSVLANKVNLGAGTITSNLRHDGKNHRSAVEGEIIDTGRRKFGTIIGDGVHTGIHTSLYPGRKLGPGTTTLPGEVVSRDKE</sequence>
<comment type="caution">
    <text evidence="5">The sequence shown here is derived from an EMBL/GenBank/DDBJ whole genome shotgun (WGS) entry which is preliminary data.</text>
</comment>
<dbReference type="RefSeq" id="WP_189568851.1">
    <property type="nucleotide sequence ID" value="NZ_BMXI01000005.1"/>
</dbReference>
<evidence type="ECO:0000256" key="3">
    <source>
        <dbReference type="SAM" id="MobiDB-lite"/>
    </source>
</evidence>
<evidence type="ECO:0000256" key="1">
    <source>
        <dbReference type="ARBA" id="ARBA00022679"/>
    </source>
</evidence>
<dbReference type="Gene3D" id="2.160.10.10">
    <property type="entry name" value="Hexapeptide repeat proteins"/>
    <property type="match status" value="1"/>
</dbReference>
<dbReference type="SUPFAM" id="SSF51161">
    <property type="entry name" value="Trimeric LpxA-like enzymes"/>
    <property type="match status" value="1"/>
</dbReference>
<dbReference type="PANTHER" id="PTHR43584">
    <property type="entry name" value="NUCLEOTIDYL TRANSFERASE"/>
    <property type="match status" value="1"/>
</dbReference>
<dbReference type="EMBL" id="BMXI01000005">
    <property type="protein sequence ID" value="GHC49248.1"/>
    <property type="molecule type" value="Genomic_DNA"/>
</dbReference>
<evidence type="ECO:0000259" key="4">
    <source>
        <dbReference type="Pfam" id="PF25087"/>
    </source>
</evidence>
<dbReference type="InterPro" id="IPR050065">
    <property type="entry name" value="GlmU-like"/>
</dbReference>
<proteinExistence type="predicted"/>
<feature type="region of interest" description="Disordered" evidence="3">
    <location>
        <begin position="204"/>
        <end position="224"/>
    </location>
</feature>
<evidence type="ECO:0000313" key="5">
    <source>
        <dbReference type="EMBL" id="GHC49248.1"/>
    </source>
</evidence>
<dbReference type="CDD" id="cd05636">
    <property type="entry name" value="LbH_G1P_TT_C_like"/>
    <property type="match status" value="1"/>
</dbReference>
<keyword evidence="1" id="KW-0808">Transferase</keyword>
<organism evidence="5 6">
    <name type="scientific">Roseibacillus persicicus</name>
    <dbReference type="NCBI Taxonomy" id="454148"/>
    <lineage>
        <taxon>Bacteria</taxon>
        <taxon>Pseudomonadati</taxon>
        <taxon>Verrucomicrobiota</taxon>
        <taxon>Verrucomicrobiia</taxon>
        <taxon>Verrucomicrobiales</taxon>
        <taxon>Verrucomicrobiaceae</taxon>
        <taxon>Roseibacillus</taxon>
    </lineage>
</organism>
<keyword evidence="2" id="KW-0012">Acyltransferase</keyword>
<dbReference type="GO" id="GO:0016779">
    <property type="term" value="F:nucleotidyltransferase activity"/>
    <property type="evidence" value="ECO:0007669"/>
    <property type="project" value="UniProtKB-ARBA"/>
</dbReference>
<accession>A0A918TIJ5</accession>
<dbReference type="GO" id="GO:0016746">
    <property type="term" value="F:acyltransferase activity"/>
    <property type="evidence" value="ECO:0007669"/>
    <property type="project" value="UniProtKB-KW"/>
</dbReference>
<name>A0A918TIJ5_9BACT</name>
<reference evidence="5" key="1">
    <citation type="journal article" date="2014" name="Int. J. Syst. Evol. Microbiol.">
        <title>Complete genome sequence of Corynebacterium casei LMG S-19264T (=DSM 44701T), isolated from a smear-ripened cheese.</title>
        <authorList>
            <consortium name="US DOE Joint Genome Institute (JGI-PGF)"/>
            <person name="Walter F."/>
            <person name="Albersmeier A."/>
            <person name="Kalinowski J."/>
            <person name="Ruckert C."/>
        </authorList>
    </citation>
    <scope>NUCLEOTIDE SEQUENCE</scope>
    <source>
        <strain evidence="5">KCTC 12988</strain>
    </source>
</reference>
<evidence type="ECO:0000256" key="2">
    <source>
        <dbReference type="ARBA" id="ARBA00023315"/>
    </source>
</evidence>
<dbReference type="InterPro" id="IPR011004">
    <property type="entry name" value="Trimer_LpxA-like_sf"/>
</dbReference>
<reference evidence="5" key="2">
    <citation type="submission" date="2020-09" db="EMBL/GenBank/DDBJ databases">
        <authorList>
            <person name="Sun Q."/>
            <person name="Kim S."/>
        </authorList>
    </citation>
    <scope>NUCLEOTIDE SEQUENCE</scope>
    <source>
        <strain evidence="5">KCTC 12988</strain>
    </source>
</reference>
<dbReference type="InterPro" id="IPR056729">
    <property type="entry name" value="GMPPB_C"/>
</dbReference>
<feature type="domain" description="Mannose-1-phosphate guanyltransferase C-terminal" evidence="4">
    <location>
        <begin position="87"/>
        <end position="194"/>
    </location>
</feature>
<gene>
    <name evidence="5" type="ORF">GCM10007100_13950</name>
</gene>
<protein>
    <recommendedName>
        <fullName evidence="4">Mannose-1-phosphate guanyltransferase C-terminal domain-containing protein</fullName>
    </recommendedName>
</protein>